<accession>J3KVX6</accession>
<dbReference type="GO" id="GO:0005524">
    <property type="term" value="F:ATP binding"/>
    <property type="evidence" value="ECO:0007669"/>
    <property type="project" value="InterPro"/>
</dbReference>
<dbReference type="Gene3D" id="1.10.730.10">
    <property type="entry name" value="Isoleucyl-tRNA Synthetase, Domain 1"/>
    <property type="match status" value="1"/>
</dbReference>
<evidence type="ECO:0000313" key="2">
    <source>
        <dbReference type="Proteomes" id="UP000006038"/>
    </source>
</evidence>
<evidence type="ECO:0000313" key="1">
    <source>
        <dbReference type="EnsemblPlants" id="OB01G11320.1"/>
    </source>
</evidence>
<sequence length="74" mass="8805">MAEELWFRLGHSRSLAHEPFPEVIKPERLHYLHSKWQNSIEYLEESKIVLTMQINGKSRGTILIDKECYEDDAF</sequence>
<dbReference type="SUPFAM" id="SSF47323">
    <property type="entry name" value="Anticodon-binding domain of a subclass of class I aminoacyl-tRNA synthetases"/>
    <property type="match status" value="1"/>
</dbReference>
<dbReference type="GO" id="GO:0006418">
    <property type="term" value="P:tRNA aminoacylation for protein translation"/>
    <property type="evidence" value="ECO:0007669"/>
    <property type="project" value="InterPro"/>
</dbReference>
<reference evidence="1" key="2">
    <citation type="submission" date="2013-04" db="UniProtKB">
        <authorList>
            <consortium name="EnsemblPlants"/>
        </authorList>
    </citation>
    <scope>IDENTIFICATION</scope>
</reference>
<dbReference type="HOGENOM" id="CLU_2691654_0_0_1"/>
<dbReference type="AlphaFoldDB" id="J3KVX6"/>
<keyword evidence="2" id="KW-1185">Reference proteome</keyword>
<reference evidence="1" key="1">
    <citation type="journal article" date="2013" name="Nat. Commun.">
        <title>Whole-genome sequencing of Oryza brachyantha reveals mechanisms underlying Oryza genome evolution.</title>
        <authorList>
            <person name="Chen J."/>
            <person name="Huang Q."/>
            <person name="Gao D."/>
            <person name="Wang J."/>
            <person name="Lang Y."/>
            <person name="Liu T."/>
            <person name="Li B."/>
            <person name="Bai Z."/>
            <person name="Luis Goicoechea J."/>
            <person name="Liang C."/>
            <person name="Chen C."/>
            <person name="Zhang W."/>
            <person name="Sun S."/>
            <person name="Liao Y."/>
            <person name="Zhang X."/>
            <person name="Yang L."/>
            <person name="Song C."/>
            <person name="Wang M."/>
            <person name="Shi J."/>
            <person name="Liu G."/>
            <person name="Liu J."/>
            <person name="Zhou H."/>
            <person name="Zhou W."/>
            <person name="Yu Q."/>
            <person name="An N."/>
            <person name="Chen Y."/>
            <person name="Cai Q."/>
            <person name="Wang B."/>
            <person name="Liu B."/>
            <person name="Min J."/>
            <person name="Huang Y."/>
            <person name="Wu H."/>
            <person name="Li Z."/>
            <person name="Zhang Y."/>
            <person name="Yin Y."/>
            <person name="Song W."/>
            <person name="Jiang J."/>
            <person name="Jackson S.A."/>
            <person name="Wing R.A."/>
            <person name="Wang J."/>
            <person name="Chen M."/>
        </authorList>
    </citation>
    <scope>NUCLEOTIDE SEQUENCE [LARGE SCALE GENOMIC DNA]</scope>
    <source>
        <strain evidence="1">cv. IRGC 101232</strain>
    </source>
</reference>
<dbReference type="GO" id="GO:0004812">
    <property type="term" value="F:aminoacyl-tRNA ligase activity"/>
    <property type="evidence" value="ECO:0007669"/>
    <property type="project" value="InterPro"/>
</dbReference>
<dbReference type="InterPro" id="IPR009080">
    <property type="entry name" value="tRNAsynth_Ia_anticodon-bd"/>
</dbReference>
<dbReference type="STRING" id="4533.J3KVX6"/>
<protein>
    <submittedName>
        <fullName evidence="1">Uncharacterized protein</fullName>
    </submittedName>
</protein>
<dbReference type="eggNOG" id="KOG0435">
    <property type="taxonomic scope" value="Eukaryota"/>
</dbReference>
<dbReference type="Gramene" id="OB01G11320.1">
    <property type="protein sequence ID" value="OB01G11320.1"/>
    <property type="gene ID" value="OB01G11320"/>
</dbReference>
<name>J3KVX6_ORYBR</name>
<proteinExistence type="predicted"/>
<organism evidence="1">
    <name type="scientific">Oryza brachyantha</name>
    <name type="common">malo sina</name>
    <dbReference type="NCBI Taxonomy" id="4533"/>
    <lineage>
        <taxon>Eukaryota</taxon>
        <taxon>Viridiplantae</taxon>
        <taxon>Streptophyta</taxon>
        <taxon>Embryophyta</taxon>
        <taxon>Tracheophyta</taxon>
        <taxon>Spermatophyta</taxon>
        <taxon>Magnoliopsida</taxon>
        <taxon>Liliopsida</taxon>
        <taxon>Poales</taxon>
        <taxon>Poaceae</taxon>
        <taxon>BOP clade</taxon>
        <taxon>Oryzoideae</taxon>
        <taxon>Oryzeae</taxon>
        <taxon>Oryzinae</taxon>
        <taxon>Oryza</taxon>
    </lineage>
</organism>
<dbReference type="Proteomes" id="UP000006038">
    <property type="component" value="Chromosome 1"/>
</dbReference>
<dbReference type="EnsemblPlants" id="OB01G11320.1">
    <property type="protein sequence ID" value="OB01G11320.1"/>
    <property type="gene ID" value="OB01G11320"/>
</dbReference>